<gene>
    <name evidence="3" type="ORF">CMV30_08645</name>
</gene>
<evidence type="ECO:0000313" key="3">
    <source>
        <dbReference type="EMBL" id="ATC64010.1"/>
    </source>
</evidence>
<feature type="domain" description="NAD-dependent epimerase/dehydratase" evidence="2">
    <location>
        <begin position="3"/>
        <end position="251"/>
    </location>
</feature>
<dbReference type="EMBL" id="CP023344">
    <property type="protein sequence ID" value="ATC64010.1"/>
    <property type="molecule type" value="Genomic_DNA"/>
</dbReference>
<dbReference type="RefSeq" id="WP_096055642.1">
    <property type="nucleotide sequence ID" value="NZ_CP023344.1"/>
</dbReference>
<dbReference type="SUPFAM" id="SSF51735">
    <property type="entry name" value="NAD(P)-binding Rossmann-fold domains"/>
    <property type="match status" value="1"/>
</dbReference>
<evidence type="ECO:0000259" key="2">
    <source>
        <dbReference type="Pfam" id="PF01370"/>
    </source>
</evidence>
<dbReference type="AlphaFoldDB" id="A0A290Q9Y6"/>
<organism evidence="3 4">
    <name type="scientific">Nibricoccus aquaticus</name>
    <dbReference type="NCBI Taxonomy" id="2576891"/>
    <lineage>
        <taxon>Bacteria</taxon>
        <taxon>Pseudomonadati</taxon>
        <taxon>Verrucomicrobiota</taxon>
        <taxon>Opitutia</taxon>
        <taxon>Opitutales</taxon>
        <taxon>Opitutaceae</taxon>
        <taxon>Nibricoccus</taxon>
    </lineage>
</organism>
<keyword evidence="4" id="KW-1185">Reference proteome</keyword>
<dbReference type="InterPro" id="IPR001509">
    <property type="entry name" value="Epimerase_deHydtase"/>
</dbReference>
<dbReference type="Proteomes" id="UP000217265">
    <property type="component" value="Chromosome"/>
</dbReference>
<evidence type="ECO:0000313" key="4">
    <source>
        <dbReference type="Proteomes" id="UP000217265"/>
    </source>
</evidence>
<name>A0A290Q9Y6_9BACT</name>
<dbReference type="PANTHER" id="PTHR43574">
    <property type="entry name" value="EPIMERASE-RELATED"/>
    <property type="match status" value="1"/>
</dbReference>
<keyword evidence="1" id="KW-0520">NAD</keyword>
<dbReference type="KEGG" id="vbh:CMV30_08645"/>
<dbReference type="Pfam" id="PF01370">
    <property type="entry name" value="Epimerase"/>
    <property type="match status" value="1"/>
</dbReference>
<sequence>MKVLVTGAAGFIGYHVCRRLAETKRCEVLGIDNLNDYYPVDLKRARLKQLEPLEKFRFVQSDFSDAAAFGGLYRQFKPDYVVHLGAQAGVRYSTENPAAYVQANLTGFLNVLEACRARPPKHLVFASSSSIYGAGAKLPFSEDQITDQPLSFYGATKKSNELMAYSYAHLHGLMITGLRFFTVYGPWGRPDMAPSLFSKAICEGAPLKLFNHGRSLRDFTYIDDIVGGVVKVLLYPPDERPTPPYRVFNLGHNRPVEVRLFVEMLESLLGKKANVELLPAQPGDLPETCANIERAKAAIGFTPKVVLEDGLREFVTWFKGYHGY</sequence>
<dbReference type="Gene3D" id="3.40.50.720">
    <property type="entry name" value="NAD(P)-binding Rossmann-like Domain"/>
    <property type="match status" value="1"/>
</dbReference>
<proteinExistence type="predicted"/>
<reference evidence="3 4" key="1">
    <citation type="submission" date="2017-09" db="EMBL/GenBank/DDBJ databases">
        <title>Complete genome sequence of Verrucomicrobial strain HZ-65, isolated from freshwater.</title>
        <authorList>
            <person name="Choi A."/>
        </authorList>
    </citation>
    <scope>NUCLEOTIDE SEQUENCE [LARGE SCALE GENOMIC DNA]</scope>
    <source>
        <strain evidence="3 4">HZ-65</strain>
    </source>
</reference>
<protein>
    <submittedName>
        <fullName evidence="3">UDP-glucuronate 5-epimerase</fullName>
    </submittedName>
</protein>
<dbReference type="InterPro" id="IPR036291">
    <property type="entry name" value="NAD(P)-bd_dom_sf"/>
</dbReference>
<dbReference type="PRINTS" id="PR01713">
    <property type="entry name" value="NUCEPIMERASE"/>
</dbReference>
<evidence type="ECO:0000256" key="1">
    <source>
        <dbReference type="ARBA" id="ARBA00023027"/>
    </source>
</evidence>
<accession>A0A290Q9Y6</accession>
<dbReference type="OrthoDB" id="9811743at2"/>